<feature type="compositionally biased region" description="Polar residues" evidence="3">
    <location>
        <begin position="219"/>
        <end position="228"/>
    </location>
</feature>
<dbReference type="PROSITE" id="PS00893">
    <property type="entry name" value="NUDIX_BOX"/>
    <property type="match status" value="1"/>
</dbReference>
<evidence type="ECO:0000256" key="1">
    <source>
        <dbReference type="ARBA" id="ARBA00001946"/>
    </source>
</evidence>
<dbReference type="EC" id="3.6.1.-" evidence="5"/>
<dbReference type="SUPFAM" id="SSF55811">
    <property type="entry name" value="Nudix"/>
    <property type="match status" value="1"/>
</dbReference>
<protein>
    <submittedName>
        <fullName evidence="5">RNA pyrophosphohydrolase</fullName>
        <ecNumber evidence="5">3.6.1.-</ecNumber>
    </submittedName>
</protein>
<dbReference type="PANTHER" id="PTHR43046:SF14">
    <property type="entry name" value="MUTT_NUDIX FAMILY PROTEIN"/>
    <property type="match status" value="1"/>
</dbReference>
<proteinExistence type="predicted"/>
<dbReference type="AlphaFoldDB" id="A0A343VRD0"/>
<organism evidence="5">
    <name type="scientific">Mycolicibacterium sp. CBMA 213</name>
    <dbReference type="NCBI Taxonomy" id="1968788"/>
    <lineage>
        <taxon>Bacteria</taxon>
        <taxon>Bacillati</taxon>
        <taxon>Actinomycetota</taxon>
        <taxon>Actinomycetes</taxon>
        <taxon>Mycobacteriales</taxon>
        <taxon>Mycobacteriaceae</taxon>
        <taxon>Mycolicibacterium</taxon>
    </lineage>
</organism>
<dbReference type="CDD" id="cd02883">
    <property type="entry name" value="NUDIX_Hydrolase"/>
    <property type="match status" value="1"/>
</dbReference>
<geneLocation type="plasmid" evidence="5">
    <name>pCBMA213_1</name>
</geneLocation>
<dbReference type="PROSITE" id="PS51462">
    <property type="entry name" value="NUDIX"/>
    <property type="match status" value="1"/>
</dbReference>
<gene>
    <name evidence="5" type="primary">rppH</name>
    <name evidence="5" type="ORF">B5P44_p00159</name>
</gene>
<accession>A0A343VRD0</accession>
<evidence type="ECO:0000256" key="3">
    <source>
        <dbReference type="SAM" id="MobiDB-lite"/>
    </source>
</evidence>
<dbReference type="PANTHER" id="PTHR43046">
    <property type="entry name" value="GDP-MANNOSE MANNOSYL HYDROLASE"/>
    <property type="match status" value="1"/>
</dbReference>
<dbReference type="InterPro" id="IPR015797">
    <property type="entry name" value="NUDIX_hydrolase-like_dom_sf"/>
</dbReference>
<keyword evidence="2 5" id="KW-0378">Hydrolase</keyword>
<comment type="cofactor">
    <cofactor evidence="1">
        <name>Mg(2+)</name>
        <dbReference type="ChEBI" id="CHEBI:18420"/>
    </cofactor>
</comment>
<dbReference type="InterPro" id="IPR000086">
    <property type="entry name" value="NUDIX_hydrolase_dom"/>
</dbReference>
<sequence length="375" mass="41415">MRNTAEICAQIADIVHPVEEWELGKLDSTFGDGFAEGLITGADHDRAEYIRGLMVQCDGDTRRRDMRYVEPADSDDPEDPFHWDMPDADHRLPDPLIEALRDITGEVLVLRARQRALMAFAREFPPPGHKYTLEVLAAAVDMSVSGVRTSYEEVMVGNVAKMLDVGARKRNALPDPRWIAARNTAAALADKLRDEPVAHYRTEVVNLPPTSKKRRFEMSAQTRQNRSTLKVDGGPAMPKHSVSVAGIVVDDQGRVLVIRRDDNGRWEPPGGVLELDESFEEGVCREVLEETGVHVVVDELTGVYKNLSAGVVALVFRCAPAGGSARPTEEAREVRWMTPEQVRDAMTPAFAIRVLDALDGGVHTRAHDGTNLVTP</sequence>
<feature type="region of interest" description="Disordered" evidence="3">
    <location>
        <begin position="215"/>
        <end position="236"/>
    </location>
</feature>
<keyword evidence="5" id="KW-0614">Plasmid</keyword>
<dbReference type="GO" id="GO:0016787">
    <property type="term" value="F:hydrolase activity"/>
    <property type="evidence" value="ECO:0007669"/>
    <property type="project" value="UniProtKB-KW"/>
</dbReference>
<name>A0A343VRD0_9MYCO</name>
<evidence type="ECO:0000256" key="2">
    <source>
        <dbReference type="ARBA" id="ARBA00022801"/>
    </source>
</evidence>
<dbReference type="Gene3D" id="3.90.79.10">
    <property type="entry name" value="Nucleoside Triphosphate Pyrophosphohydrolase"/>
    <property type="match status" value="1"/>
</dbReference>
<feature type="domain" description="Nudix hydrolase" evidence="4">
    <location>
        <begin position="238"/>
        <end position="359"/>
    </location>
</feature>
<dbReference type="EMBL" id="MF600313">
    <property type="protein sequence ID" value="AVN58454.1"/>
    <property type="molecule type" value="Genomic_DNA"/>
</dbReference>
<dbReference type="InterPro" id="IPR020084">
    <property type="entry name" value="NUDIX_hydrolase_CS"/>
</dbReference>
<dbReference type="Pfam" id="PF00293">
    <property type="entry name" value="NUDIX"/>
    <property type="match status" value="1"/>
</dbReference>
<evidence type="ECO:0000313" key="5">
    <source>
        <dbReference type="EMBL" id="AVN58454.1"/>
    </source>
</evidence>
<reference evidence="5" key="1">
    <citation type="journal article" date="2018" name="Front. Microbiol.">
        <title>Beyond the Limits: tRNA Array Units in Mycobacterium Genomes.</title>
        <authorList>
            <person name="Morgado S.M."/>
            <person name="Vicente A.C."/>
        </authorList>
    </citation>
    <scope>NUCLEOTIDE SEQUENCE</scope>
    <source>
        <strain evidence="5">CBMA 213</strain>
        <plasmid evidence="5">pCBMA213_1</plasmid>
    </source>
</reference>
<evidence type="ECO:0000259" key="4">
    <source>
        <dbReference type="PROSITE" id="PS51462"/>
    </source>
</evidence>